<organism evidence="21 22">
    <name type="scientific">Thermoactinomyces daqus</name>
    <dbReference type="NCBI Taxonomy" id="1329516"/>
    <lineage>
        <taxon>Bacteria</taxon>
        <taxon>Bacillati</taxon>
        <taxon>Bacillota</taxon>
        <taxon>Bacilli</taxon>
        <taxon>Bacillales</taxon>
        <taxon>Thermoactinomycetaceae</taxon>
        <taxon>Thermoactinomyces</taxon>
    </lineage>
</organism>
<dbReference type="InterPro" id="IPR012337">
    <property type="entry name" value="RNaseH-like_sf"/>
</dbReference>
<comment type="catalytic activity">
    <reaction evidence="15 17">
        <text>DNA(n) + a 2'-deoxyribonucleoside 5'-triphosphate = DNA(n+1) + diphosphate</text>
        <dbReference type="Rhea" id="RHEA:22508"/>
        <dbReference type="Rhea" id="RHEA-COMP:17339"/>
        <dbReference type="Rhea" id="RHEA-COMP:17340"/>
        <dbReference type="ChEBI" id="CHEBI:33019"/>
        <dbReference type="ChEBI" id="CHEBI:61560"/>
        <dbReference type="ChEBI" id="CHEBI:173112"/>
        <dbReference type="EC" id="2.7.7.7"/>
    </reaction>
</comment>
<evidence type="ECO:0000256" key="9">
    <source>
        <dbReference type="ARBA" id="ARBA00022763"/>
    </source>
</evidence>
<dbReference type="InterPro" id="IPR020045">
    <property type="entry name" value="DNA_polI_H3TH"/>
</dbReference>
<dbReference type="InterPro" id="IPR018320">
    <property type="entry name" value="DNA_polymerase_1"/>
</dbReference>
<comment type="similarity">
    <text evidence="1 17">Belongs to the DNA polymerase type-A family.</text>
</comment>
<gene>
    <name evidence="17 21" type="primary">polA</name>
    <name evidence="21" type="ORF">H1164_01445</name>
</gene>
<sequence length="887" mass="100299">MGKLVLIDGNSIAYRAFFALPLLTNSSGIYTNAVYGFTMMLLKVLEEEKPTHMLVAFDAGKTTFRHQDYQEYKGTRQKTPGELAEQIPLVREMLDAFGIRHYAIENYEADDIIGTLARAGSGKDLEVLIVSGDKDLLQLVNEQVNVLLTRKGVTETERYDRKAVADRYGLTPQQIIDLKGLMGDASDNIPGIPGVGEKTALKLLKQFPTVEEIVDHVSELPGKKLREKVETYRDQALLSKKLATIYTEVPLDLQLEDLLLAELDVNRIADFFRKVEFKTLLDRLKKFSGADEEETKTVCEEQDAIESVTVFGEEARDEWEPFLKQSGLALFVEMTGENPHHSDVIGLALSDGEKQLYIPIEEAMDWQAFREYLADGERHKVVYDVKKTSLALKRKELDVAGLSFDVLLAAYLLDPSESQMELNEIVKRAEAGYLPSDEEVYGKGAKRRQLQGEELEKHLARKARAIYQVYPVLDRQLQEAGLDALMFDLEMPLAAVLANMERHGVLVNRERLDELGVELKRSMDLLQEEIYELAGVPFNINSPKQLGEILFDKLGLPVIKKTKTGYSTSADVLEKLAPQHEIVEKILHYRQVGKLYSTYIEGLKKEIGSDGKIHTQFNQTVTATGRLSSTEPNLQNIPIRMEEGRRIRQIFIPSEPGWYMLSADYSQIELRVLAHISGDANLQKAFKEGKDIHTQTAMDVFGVAEDEVTSLMRRQAKAVNFGILYGISGYGLAQGLDIPQKEAREFIERYFETYPGVKKYMDSIIAQAKQEGYVTTLSGRRRYLPKIHSRNFGERSFAERTAMNTPIQGTAADIIKIAMVRLDRQIRERGLKGRMLLQVHDELILEVPESELPAMQELVRDVMEHALELSVPLVVDVNCGKNWYEAK</sequence>
<keyword evidence="10" id="KW-0378">Hydrolase</keyword>
<evidence type="ECO:0000256" key="11">
    <source>
        <dbReference type="ARBA" id="ARBA00022839"/>
    </source>
</evidence>
<dbReference type="GO" id="GO:0008409">
    <property type="term" value="F:5'-3' exonuclease activity"/>
    <property type="evidence" value="ECO:0007669"/>
    <property type="project" value="InterPro"/>
</dbReference>
<dbReference type="SMART" id="SM00474">
    <property type="entry name" value="35EXOc"/>
    <property type="match status" value="1"/>
</dbReference>
<dbReference type="SUPFAM" id="SSF53098">
    <property type="entry name" value="Ribonuclease H-like"/>
    <property type="match status" value="1"/>
</dbReference>
<dbReference type="Gene3D" id="1.10.150.20">
    <property type="entry name" value="5' to 3' exonuclease, C-terminal subdomain"/>
    <property type="match status" value="2"/>
</dbReference>
<dbReference type="InterPro" id="IPR002421">
    <property type="entry name" value="5-3_exonuclease"/>
</dbReference>
<dbReference type="Gene3D" id="3.30.70.370">
    <property type="match status" value="1"/>
</dbReference>
<evidence type="ECO:0000256" key="14">
    <source>
        <dbReference type="ARBA" id="ARBA00023204"/>
    </source>
</evidence>
<dbReference type="Pfam" id="PF22619">
    <property type="entry name" value="DNA_polI_exo1"/>
    <property type="match status" value="1"/>
</dbReference>
<reference evidence="21 22" key="1">
    <citation type="submission" date="2020-07" db="EMBL/GenBank/DDBJ databases">
        <authorList>
            <person name="Feng H."/>
        </authorList>
    </citation>
    <scope>NUCLEOTIDE SEQUENCE [LARGE SCALE GENOMIC DNA]</scope>
    <source>
        <strain evidence="22">s-11</strain>
    </source>
</reference>
<evidence type="ECO:0000259" key="18">
    <source>
        <dbReference type="SMART" id="SM00474"/>
    </source>
</evidence>
<dbReference type="InterPro" id="IPR008918">
    <property type="entry name" value="HhH2"/>
</dbReference>
<evidence type="ECO:0000256" key="8">
    <source>
        <dbReference type="ARBA" id="ARBA00022722"/>
    </source>
</evidence>
<dbReference type="CDD" id="cd09898">
    <property type="entry name" value="H3TH_53EXO"/>
    <property type="match status" value="1"/>
</dbReference>
<dbReference type="GO" id="GO:0003677">
    <property type="term" value="F:DNA binding"/>
    <property type="evidence" value="ECO:0007669"/>
    <property type="project" value="UniProtKB-UniRule"/>
</dbReference>
<dbReference type="Pfam" id="PF00476">
    <property type="entry name" value="DNA_pol_A"/>
    <property type="match status" value="1"/>
</dbReference>
<dbReference type="SUPFAM" id="SSF56672">
    <property type="entry name" value="DNA/RNA polymerases"/>
    <property type="match status" value="1"/>
</dbReference>
<keyword evidence="6 17" id="KW-0548">Nucleotidyltransferase</keyword>
<dbReference type="GO" id="GO:0008408">
    <property type="term" value="F:3'-5' exonuclease activity"/>
    <property type="evidence" value="ECO:0007669"/>
    <property type="project" value="InterPro"/>
</dbReference>
<dbReference type="CDD" id="cd08637">
    <property type="entry name" value="DNA_pol_A_pol_I_C"/>
    <property type="match status" value="1"/>
</dbReference>
<evidence type="ECO:0000256" key="12">
    <source>
        <dbReference type="ARBA" id="ARBA00022932"/>
    </source>
</evidence>
<dbReference type="GO" id="GO:0006302">
    <property type="term" value="P:double-strand break repair"/>
    <property type="evidence" value="ECO:0007669"/>
    <property type="project" value="TreeGrafter"/>
</dbReference>
<dbReference type="RefSeq" id="WP_052154232.1">
    <property type="nucleotide sequence ID" value="NZ_JACEIP010000002.1"/>
</dbReference>
<evidence type="ECO:0000256" key="4">
    <source>
        <dbReference type="ARBA" id="ARBA00020311"/>
    </source>
</evidence>
<dbReference type="PANTHER" id="PTHR10133:SF27">
    <property type="entry name" value="DNA POLYMERASE NU"/>
    <property type="match status" value="1"/>
</dbReference>
<evidence type="ECO:0000256" key="13">
    <source>
        <dbReference type="ARBA" id="ARBA00023125"/>
    </source>
</evidence>
<evidence type="ECO:0000256" key="7">
    <source>
        <dbReference type="ARBA" id="ARBA00022705"/>
    </source>
</evidence>
<dbReference type="PROSITE" id="PS00447">
    <property type="entry name" value="DNA_POLYMERASE_A"/>
    <property type="match status" value="1"/>
</dbReference>
<dbReference type="Proteomes" id="UP000530514">
    <property type="component" value="Unassembled WGS sequence"/>
</dbReference>
<evidence type="ECO:0000256" key="16">
    <source>
        <dbReference type="NCBIfam" id="TIGR00593"/>
    </source>
</evidence>
<evidence type="ECO:0000256" key="3">
    <source>
        <dbReference type="ARBA" id="ARBA00012417"/>
    </source>
</evidence>
<keyword evidence="5 17" id="KW-0808">Transferase</keyword>
<comment type="subunit">
    <text evidence="2 17">Single-chain monomer with multiple functions.</text>
</comment>
<dbReference type="InterPro" id="IPR020046">
    <property type="entry name" value="5-3_exonucl_a-hlix_arch_N"/>
</dbReference>
<dbReference type="Gene3D" id="1.20.1060.10">
    <property type="entry name" value="Taq DNA Polymerase, Chain T, domain 4"/>
    <property type="match status" value="1"/>
</dbReference>
<keyword evidence="13 17" id="KW-0238">DNA-binding</keyword>
<dbReference type="NCBIfam" id="NF004397">
    <property type="entry name" value="PRK05755.1"/>
    <property type="match status" value="1"/>
</dbReference>
<dbReference type="GO" id="GO:0003887">
    <property type="term" value="F:DNA-directed DNA polymerase activity"/>
    <property type="evidence" value="ECO:0007669"/>
    <property type="project" value="UniProtKB-UniRule"/>
</dbReference>
<dbReference type="Pfam" id="PF01367">
    <property type="entry name" value="5_3_exonuc"/>
    <property type="match status" value="1"/>
</dbReference>
<dbReference type="InterPro" id="IPR043502">
    <property type="entry name" value="DNA/RNA_pol_sf"/>
</dbReference>
<keyword evidence="11" id="KW-0269">Exonuclease</keyword>
<feature type="domain" description="3'-5' exonuclease" evidence="18">
    <location>
        <begin position="307"/>
        <end position="478"/>
    </location>
</feature>
<accession>A0A7W1X7N6</accession>
<dbReference type="SUPFAM" id="SSF88723">
    <property type="entry name" value="PIN domain-like"/>
    <property type="match status" value="1"/>
</dbReference>
<evidence type="ECO:0000313" key="21">
    <source>
        <dbReference type="EMBL" id="MBA4541570.1"/>
    </source>
</evidence>
<dbReference type="SMART" id="SM00482">
    <property type="entry name" value="POLAc"/>
    <property type="match status" value="1"/>
</dbReference>
<dbReference type="Gene3D" id="3.30.420.10">
    <property type="entry name" value="Ribonuclease H-like superfamily/Ribonuclease H"/>
    <property type="match status" value="1"/>
</dbReference>
<dbReference type="PRINTS" id="PR00868">
    <property type="entry name" value="DNAPOLI"/>
</dbReference>
<keyword evidence="9 17" id="KW-0227">DNA damage</keyword>
<keyword evidence="8" id="KW-0540">Nuclease</keyword>
<keyword evidence="12 17" id="KW-0239">DNA-directed DNA polymerase</keyword>
<evidence type="ECO:0000259" key="20">
    <source>
        <dbReference type="SMART" id="SM00482"/>
    </source>
</evidence>
<name>A0A7W1X7N6_9BACL</name>
<evidence type="ECO:0000313" key="22">
    <source>
        <dbReference type="Proteomes" id="UP000530514"/>
    </source>
</evidence>
<evidence type="ECO:0000259" key="19">
    <source>
        <dbReference type="SMART" id="SM00475"/>
    </source>
</evidence>
<dbReference type="InterPro" id="IPR029060">
    <property type="entry name" value="PIN-like_dom_sf"/>
</dbReference>
<evidence type="ECO:0000256" key="1">
    <source>
        <dbReference type="ARBA" id="ARBA00007705"/>
    </source>
</evidence>
<dbReference type="AlphaFoldDB" id="A0A7W1X7N6"/>
<protein>
    <recommendedName>
        <fullName evidence="4 16">DNA polymerase I</fullName>
        <ecNumber evidence="3 16">2.7.7.7</ecNumber>
    </recommendedName>
</protein>
<dbReference type="SUPFAM" id="SSF47807">
    <property type="entry name" value="5' to 3' exonuclease, C-terminal subdomain"/>
    <property type="match status" value="1"/>
</dbReference>
<feature type="domain" description="5'-3' exonuclease" evidence="19">
    <location>
        <begin position="2"/>
        <end position="261"/>
    </location>
</feature>
<keyword evidence="14 17" id="KW-0234">DNA repair</keyword>
<dbReference type="FunFam" id="1.10.150.20:FF:000003">
    <property type="entry name" value="DNA polymerase I"/>
    <property type="match status" value="1"/>
</dbReference>
<dbReference type="EC" id="2.7.7.7" evidence="3 16"/>
<dbReference type="CDD" id="cd06140">
    <property type="entry name" value="DNA_polA_I_Bacillus_like_exo"/>
    <property type="match status" value="1"/>
</dbReference>
<comment type="caution">
    <text evidence="21">The sequence shown here is derived from an EMBL/GenBank/DDBJ whole genome shotgun (WGS) entry which is preliminary data.</text>
</comment>
<dbReference type="Pfam" id="PF02739">
    <property type="entry name" value="5_3_exonuc_N"/>
    <property type="match status" value="1"/>
</dbReference>
<feature type="domain" description="DNA-directed DNA polymerase family A palm" evidence="20">
    <location>
        <begin position="644"/>
        <end position="851"/>
    </location>
</feature>
<evidence type="ECO:0000256" key="5">
    <source>
        <dbReference type="ARBA" id="ARBA00022679"/>
    </source>
</evidence>
<dbReference type="FunFam" id="1.10.150.20:FF:000002">
    <property type="entry name" value="DNA polymerase I"/>
    <property type="match status" value="1"/>
</dbReference>
<proteinExistence type="inferred from homology"/>
<dbReference type="InterPro" id="IPR002298">
    <property type="entry name" value="DNA_polymerase_A"/>
</dbReference>
<dbReference type="OrthoDB" id="9806424at2"/>
<dbReference type="FunFam" id="1.20.1060.10:FF:000001">
    <property type="entry name" value="DNA polymerase I"/>
    <property type="match status" value="1"/>
</dbReference>
<dbReference type="InterPro" id="IPR001098">
    <property type="entry name" value="DNA-dir_DNA_pol_A_palm_dom"/>
</dbReference>
<dbReference type="FunFam" id="3.40.50.1010:FF:000001">
    <property type="entry name" value="DNA polymerase I"/>
    <property type="match status" value="1"/>
</dbReference>
<evidence type="ECO:0000256" key="2">
    <source>
        <dbReference type="ARBA" id="ARBA00011541"/>
    </source>
</evidence>
<evidence type="ECO:0000256" key="6">
    <source>
        <dbReference type="ARBA" id="ARBA00022695"/>
    </source>
</evidence>
<dbReference type="Gene3D" id="3.40.50.1010">
    <property type="entry name" value="5'-nuclease"/>
    <property type="match status" value="1"/>
</dbReference>
<dbReference type="InterPro" id="IPR002562">
    <property type="entry name" value="3'-5'_exonuclease_dom"/>
</dbReference>
<dbReference type="SMART" id="SM00475">
    <property type="entry name" value="53EXOc"/>
    <property type="match status" value="1"/>
</dbReference>
<dbReference type="EMBL" id="JACEIP010000002">
    <property type="protein sequence ID" value="MBA4541570.1"/>
    <property type="molecule type" value="Genomic_DNA"/>
</dbReference>
<keyword evidence="7 17" id="KW-0235">DNA replication</keyword>
<keyword evidence="22" id="KW-1185">Reference proteome</keyword>
<dbReference type="InterPro" id="IPR019760">
    <property type="entry name" value="DNA-dir_DNA_pol_A_CS"/>
</dbReference>
<dbReference type="CDD" id="cd09859">
    <property type="entry name" value="PIN_53EXO"/>
    <property type="match status" value="1"/>
</dbReference>
<dbReference type="InterPro" id="IPR054690">
    <property type="entry name" value="DNA_polI_exonuclease"/>
</dbReference>
<evidence type="ECO:0000256" key="10">
    <source>
        <dbReference type="ARBA" id="ARBA00022801"/>
    </source>
</evidence>
<dbReference type="GO" id="GO:0006261">
    <property type="term" value="P:DNA-templated DNA replication"/>
    <property type="evidence" value="ECO:0007669"/>
    <property type="project" value="UniProtKB-UniRule"/>
</dbReference>
<dbReference type="InterPro" id="IPR036279">
    <property type="entry name" value="5-3_exonuclease_C_sf"/>
</dbReference>
<evidence type="ECO:0000256" key="15">
    <source>
        <dbReference type="ARBA" id="ARBA00049244"/>
    </source>
</evidence>
<dbReference type="InterPro" id="IPR036397">
    <property type="entry name" value="RNaseH_sf"/>
</dbReference>
<dbReference type="SMART" id="SM00279">
    <property type="entry name" value="HhH2"/>
    <property type="match status" value="1"/>
</dbReference>
<dbReference type="NCBIfam" id="TIGR00593">
    <property type="entry name" value="pola"/>
    <property type="match status" value="1"/>
</dbReference>
<dbReference type="PANTHER" id="PTHR10133">
    <property type="entry name" value="DNA POLYMERASE I"/>
    <property type="match status" value="1"/>
</dbReference>
<evidence type="ECO:0000256" key="17">
    <source>
        <dbReference type="RuleBase" id="RU004460"/>
    </source>
</evidence>